<dbReference type="InterPro" id="IPR010406">
    <property type="entry name" value="DUF1003"/>
</dbReference>
<name>A0A1G1WJI4_9BACT</name>
<evidence type="ECO:0000313" key="3">
    <source>
        <dbReference type="EMBL" id="OGY27872.1"/>
    </source>
</evidence>
<organism evidence="3 4">
    <name type="scientific">Candidatus Woykebacteria bacterium RBG_19FT_COMBO_43_10</name>
    <dbReference type="NCBI Taxonomy" id="1802598"/>
    <lineage>
        <taxon>Bacteria</taxon>
        <taxon>Candidatus Woykeibacteriota</taxon>
    </lineage>
</organism>
<feature type="compositionally biased region" description="Acidic residues" evidence="1">
    <location>
        <begin position="89"/>
        <end position="101"/>
    </location>
</feature>
<keyword evidence="2" id="KW-0472">Membrane</keyword>
<dbReference type="PANTHER" id="PTHR41386:SF1">
    <property type="entry name" value="MEMBRANE PROTEIN"/>
    <property type="match status" value="1"/>
</dbReference>
<feature type="region of interest" description="Disordered" evidence="1">
    <location>
        <begin position="82"/>
        <end position="101"/>
    </location>
</feature>
<feature type="region of interest" description="Disordered" evidence="1">
    <location>
        <begin position="133"/>
        <end position="160"/>
    </location>
</feature>
<feature type="transmembrane region" description="Helical" evidence="2">
    <location>
        <begin position="55"/>
        <end position="73"/>
    </location>
</feature>
<dbReference type="AlphaFoldDB" id="A0A1G1WJI4"/>
<dbReference type="Pfam" id="PF06210">
    <property type="entry name" value="DUF1003"/>
    <property type="match status" value="1"/>
</dbReference>
<keyword evidence="2" id="KW-1133">Transmembrane helix</keyword>
<evidence type="ECO:0000256" key="2">
    <source>
        <dbReference type="SAM" id="Phobius"/>
    </source>
</evidence>
<sequence>MFTIFGRGVRKAETKLAEALTRFAGSMFFVYVHVIWFAAWIIFSKQIGDTFPYGLLTMVVSLEAIFLATFIMVTQNRHEEMAAAKAKEDEEQEEEIEEELEDIQEDFDSLRGDLDEMKSLIERLESHLAQRGNVPLNLPNASKVKTISTRPEPEKEKVAV</sequence>
<accession>A0A1G1WJI4</accession>
<dbReference type="EMBL" id="MHCU01000019">
    <property type="protein sequence ID" value="OGY27872.1"/>
    <property type="molecule type" value="Genomic_DNA"/>
</dbReference>
<evidence type="ECO:0008006" key="5">
    <source>
        <dbReference type="Google" id="ProtNLM"/>
    </source>
</evidence>
<evidence type="ECO:0000256" key="1">
    <source>
        <dbReference type="SAM" id="MobiDB-lite"/>
    </source>
</evidence>
<dbReference type="Proteomes" id="UP000176645">
    <property type="component" value="Unassembled WGS sequence"/>
</dbReference>
<feature type="compositionally biased region" description="Basic and acidic residues" evidence="1">
    <location>
        <begin position="151"/>
        <end position="160"/>
    </location>
</feature>
<feature type="compositionally biased region" description="Polar residues" evidence="1">
    <location>
        <begin position="139"/>
        <end position="149"/>
    </location>
</feature>
<feature type="transmembrane region" description="Helical" evidence="2">
    <location>
        <begin position="20"/>
        <end position="43"/>
    </location>
</feature>
<protein>
    <recommendedName>
        <fullName evidence="5">DUF1003 domain-containing protein</fullName>
    </recommendedName>
</protein>
<keyword evidence="2" id="KW-0812">Transmembrane</keyword>
<reference evidence="3 4" key="1">
    <citation type="journal article" date="2016" name="Nat. Commun.">
        <title>Thousands of microbial genomes shed light on interconnected biogeochemical processes in an aquifer system.</title>
        <authorList>
            <person name="Anantharaman K."/>
            <person name="Brown C.T."/>
            <person name="Hug L.A."/>
            <person name="Sharon I."/>
            <person name="Castelle C.J."/>
            <person name="Probst A.J."/>
            <person name="Thomas B.C."/>
            <person name="Singh A."/>
            <person name="Wilkins M.J."/>
            <person name="Karaoz U."/>
            <person name="Brodie E.L."/>
            <person name="Williams K.H."/>
            <person name="Hubbard S.S."/>
            <person name="Banfield J.F."/>
        </authorList>
    </citation>
    <scope>NUCLEOTIDE SEQUENCE [LARGE SCALE GENOMIC DNA]</scope>
</reference>
<dbReference type="PANTHER" id="PTHR41386">
    <property type="entry name" value="INTEGRAL MEMBRANE PROTEIN-RELATED"/>
    <property type="match status" value="1"/>
</dbReference>
<gene>
    <name evidence="3" type="ORF">A2Z42_02190</name>
</gene>
<comment type="caution">
    <text evidence="3">The sequence shown here is derived from an EMBL/GenBank/DDBJ whole genome shotgun (WGS) entry which is preliminary data.</text>
</comment>
<evidence type="ECO:0000313" key="4">
    <source>
        <dbReference type="Proteomes" id="UP000176645"/>
    </source>
</evidence>
<proteinExistence type="predicted"/>